<evidence type="ECO:0000256" key="10">
    <source>
        <dbReference type="ARBA" id="ARBA00022842"/>
    </source>
</evidence>
<dbReference type="SUPFAM" id="SSF53448">
    <property type="entry name" value="Nucleotide-diphospho-sugar transferases"/>
    <property type="match status" value="1"/>
</dbReference>
<dbReference type="Gene3D" id="3.40.50.1000">
    <property type="entry name" value="HAD superfamily/HAD-like"/>
    <property type="match status" value="1"/>
</dbReference>
<dbReference type="OrthoDB" id="9805604at2"/>
<dbReference type="InterPro" id="IPR029044">
    <property type="entry name" value="Nucleotide-diphossugar_trans"/>
</dbReference>
<evidence type="ECO:0000313" key="12">
    <source>
        <dbReference type="Proteomes" id="UP000269412"/>
    </source>
</evidence>
<dbReference type="AlphaFoldDB" id="A0A495ED95"/>
<evidence type="ECO:0000256" key="3">
    <source>
        <dbReference type="ARBA" id="ARBA00005141"/>
    </source>
</evidence>
<evidence type="ECO:0000256" key="1">
    <source>
        <dbReference type="ARBA" id="ARBA00001862"/>
    </source>
</evidence>
<dbReference type="NCBIfam" id="TIGR01670">
    <property type="entry name" value="KdsC-phosphatas"/>
    <property type="match status" value="1"/>
</dbReference>
<dbReference type="GO" id="GO:0006054">
    <property type="term" value="P:N-acetylneuraminate metabolic process"/>
    <property type="evidence" value="ECO:0007669"/>
    <property type="project" value="UniProtKB-UniPathway"/>
</dbReference>
<reference evidence="11 12" key="1">
    <citation type="submission" date="2018-10" db="EMBL/GenBank/DDBJ databases">
        <title>Genomic Encyclopedia of Archaeal and Bacterial Type Strains, Phase II (KMG-II): from individual species to whole genera.</title>
        <authorList>
            <person name="Goeker M."/>
        </authorList>
    </citation>
    <scope>NUCLEOTIDE SEQUENCE [LARGE SCALE GENOMIC DNA]</scope>
    <source>
        <strain evidence="11 12">DSM 25230</strain>
    </source>
</reference>
<evidence type="ECO:0000313" key="11">
    <source>
        <dbReference type="EMBL" id="RKR14776.1"/>
    </source>
</evidence>
<dbReference type="Proteomes" id="UP000269412">
    <property type="component" value="Unassembled WGS sequence"/>
</dbReference>
<dbReference type="RefSeq" id="WP_121064293.1">
    <property type="nucleotide sequence ID" value="NZ_RBIQ01000007.1"/>
</dbReference>
<dbReference type="Pfam" id="PF08282">
    <property type="entry name" value="Hydrolase_3"/>
    <property type="match status" value="1"/>
</dbReference>
<dbReference type="UniPathway" id="UPA00628"/>
<dbReference type="SUPFAM" id="SSF56784">
    <property type="entry name" value="HAD-like"/>
    <property type="match status" value="1"/>
</dbReference>
<keyword evidence="11" id="KW-0548">Nucleotidyltransferase</keyword>
<gene>
    <name evidence="11" type="ORF">CLV91_0855</name>
</gene>
<evidence type="ECO:0000256" key="4">
    <source>
        <dbReference type="ARBA" id="ARBA00005893"/>
    </source>
</evidence>
<dbReference type="InterPro" id="IPR036412">
    <property type="entry name" value="HAD-like_sf"/>
</dbReference>
<keyword evidence="11" id="KW-0808">Transferase</keyword>
<comment type="subunit">
    <text evidence="6">Homotetramer.</text>
</comment>
<evidence type="ECO:0000256" key="5">
    <source>
        <dbReference type="ARBA" id="ARBA00010726"/>
    </source>
</evidence>
<name>A0A495ED95_9FLAO</name>
<keyword evidence="12" id="KW-1185">Reference proteome</keyword>
<keyword evidence="8" id="KW-0479">Metal-binding</keyword>
<dbReference type="EMBL" id="RBIQ01000007">
    <property type="protein sequence ID" value="RKR14776.1"/>
    <property type="molecule type" value="Genomic_DNA"/>
</dbReference>
<dbReference type="Pfam" id="PF02348">
    <property type="entry name" value="CTP_transf_3"/>
    <property type="match status" value="1"/>
</dbReference>
<dbReference type="InterPro" id="IPR050793">
    <property type="entry name" value="CMP-NeuNAc_synthase"/>
</dbReference>
<evidence type="ECO:0000256" key="7">
    <source>
        <dbReference type="ARBA" id="ARBA00012491"/>
    </source>
</evidence>
<evidence type="ECO:0000256" key="2">
    <source>
        <dbReference type="ARBA" id="ARBA00001946"/>
    </source>
</evidence>
<proteinExistence type="inferred from homology"/>
<dbReference type="InterPro" id="IPR023214">
    <property type="entry name" value="HAD_sf"/>
</dbReference>
<dbReference type="InterPro" id="IPR010023">
    <property type="entry name" value="KdsC_fam"/>
</dbReference>
<keyword evidence="10" id="KW-0460">Magnesium</keyword>
<dbReference type="InterPro" id="IPR006549">
    <property type="entry name" value="HAD-SF_hydro_IIIA"/>
</dbReference>
<sequence length="383" mass="43240">METIAFIPVRGGSKSIKNKNIKNFCGKPLVYWVIKAASESKYINKVIVATDDNKIKEQVAGFSLKKVELYNRQPQNATDTSSTESVMIEYLKNVNLDLESKFILIQATSPFLLEQDLSSAIEQMDQGVYDSALSVCRIKRFFWGKNGTPINYDYNNRPRRQDFDGILVENGAFYISTVKSILENENRLSGKILTYEMPEYSITEIDEPDDWVFAEYIMKKYILIKNKSSIKLVLTDVDGVLTDAGMYYSESGDEIKKFNTHDGMGFQLLREAGFKTGIITSENTNIVKNRAEKLKVDFLFQGKINGGKLNAAQSICEKLNITLDEVAYIGDDINCKELLTNVGISACPKNATRTIKEIYNINILGKKGGEGVFREFTELLLKE</sequence>
<comment type="similarity">
    <text evidence="5">Belongs to the CMP-NeuNAc synthase family.</text>
</comment>
<dbReference type="CDD" id="cd02513">
    <property type="entry name" value="CMP-NeuAc_Synthase"/>
    <property type="match status" value="1"/>
</dbReference>
<protein>
    <recommendedName>
        <fullName evidence="7">N-acylneuraminate cytidylyltransferase</fullName>
        <ecNumber evidence="7">2.7.7.43</ecNumber>
    </recommendedName>
</protein>
<dbReference type="GO" id="GO:0016788">
    <property type="term" value="F:hydrolase activity, acting on ester bonds"/>
    <property type="evidence" value="ECO:0007669"/>
    <property type="project" value="InterPro"/>
</dbReference>
<evidence type="ECO:0000256" key="8">
    <source>
        <dbReference type="ARBA" id="ARBA00022723"/>
    </source>
</evidence>
<keyword evidence="9" id="KW-0378">Hydrolase</keyword>
<comment type="pathway">
    <text evidence="3">Amino-sugar metabolism; N-acetylneuraminate metabolism.</text>
</comment>
<dbReference type="GO" id="GO:0008781">
    <property type="term" value="F:N-acylneuraminate cytidylyltransferase activity"/>
    <property type="evidence" value="ECO:0007669"/>
    <property type="project" value="UniProtKB-EC"/>
</dbReference>
<comment type="caution">
    <text evidence="11">The sequence shown here is derived from an EMBL/GenBank/DDBJ whole genome shotgun (WGS) entry which is preliminary data.</text>
</comment>
<accession>A0A495ED95</accession>
<evidence type="ECO:0000256" key="9">
    <source>
        <dbReference type="ARBA" id="ARBA00022801"/>
    </source>
</evidence>
<dbReference type="PANTHER" id="PTHR21485">
    <property type="entry name" value="HAD SUPERFAMILY MEMBERS CMAS AND KDSC"/>
    <property type="match status" value="1"/>
</dbReference>
<comment type="similarity">
    <text evidence="4">Belongs to the KdsC family.</text>
</comment>
<dbReference type="InterPro" id="IPR003329">
    <property type="entry name" value="Cytidylyl_trans"/>
</dbReference>
<dbReference type="GO" id="GO:0046872">
    <property type="term" value="F:metal ion binding"/>
    <property type="evidence" value="ECO:0007669"/>
    <property type="project" value="UniProtKB-KW"/>
</dbReference>
<dbReference type="EC" id="2.7.7.43" evidence="7"/>
<dbReference type="Gene3D" id="3.90.550.10">
    <property type="entry name" value="Spore Coat Polysaccharide Biosynthesis Protein SpsA, Chain A"/>
    <property type="match status" value="1"/>
</dbReference>
<dbReference type="PANTHER" id="PTHR21485:SF3">
    <property type="entry name" value="N-ACYLNEURAMINATE CYTIDYLYLTRANSFERASE"/>
    <property type="match status" value="1"/>
</dbReference>
<dbReference type="NCBIfam" id="TIGR01662">
    <property type="entry name" value="HAD-SF-IIIA"/>
    <property type="match status" value="1"/>
</dbReference>
<organism evidence="11 12">
    <name type="scientific">Maribacter vaceletii</name>
    <dbReference type="NCBI Taxonomy" id="1206816"/>
    <lineage>
        <taxon>Bacteria</taxon>
        <taxon>Pseudomonadati</taxon>
        <taxon>Bacteroidota</taxon>
        <taxon>Flavobacteriia</taxon>
        <taxon>Flavobacteriales</taxon>
        <taxon>Flavobacteriaceae</taxon>
        <taxon>Maribacter</taxon>
    </lineage>
</organism>
<evidence type="ECO:0000256" key="6">
    <source>
        <dbReference type="ARBA" id="ARBA00011881"/>
    </source>
</evidence>
<comment type="cofactor">
    <cofactor evidence="2">
        <name>Mg(2+)</name>
        <dbReference type="ChEBI" id="CHEBI:18420"/>
    </cofactor>
</comment>
<comment type="catalytic activity">
    <reaction evidence="1">
        <text>an N-acylneuraminate + CTP = a CMP-N-acyl-beta-neuraminate + diphosphate</text>
        <dbReference type="Rhea" id="RHEA:11344"/>
        <dbReference type="ChEBI" id="CHEBI:33019"/>
        <dbReference type="ChEBI" id="CHEBI:37563"/>
        <dbReference type="ChEBI" id="CHEBI:60073"/>
        <dbReference type="ChEBI" id="CHEBI:68671"/>
        <dbReference type="EC" id="2.7.7.43"/>
    </reaction>
</comment>